<feature type="compositionally biased region" description="Low complexity" evidence="2">
    <location>
        <begin position="62"/>
        <end position="74"/>
    </location>
</feature>
<dbReference type="EMBL" id="QPFP01000079">
    <property type="protein sequence ID" value="TEB23386.1"/>
    <property type="molecule type" value="Genomic_DNA"/>
</dbReference>
<dbReference type="InterPro" id="IPR012677">
    <property type="entry name" value="Nucleotide-bd_a/b_plait_sf"/>
</dbReference>
<organism evidence="4 5">
    <name type="scientific">Coprinellus micaceus</name>
    <name type="common">Glistening ink-cap mushroom</name>
    <name type="synonym">Coprinus micaceus</name>
    <dbReference type="NCBI Taxonomy" id="71717"/>
    <lineage>
        <taxon>Eukaryota</taxon>
        <taxon>Fungi</taxon>
        <taxon>Dikarya</taxon>
        <taxon>Basidiomycota</taxon>
        <taxon>Agaricomycotina</taxon>
        <taxon>Agaricomycetes</taxon>
        <taxon>Agaricomycetidae</taxon>
        <taxon>Agaricales</taxon>
        <taxon>Agaricineae</taxon>
        <taxon>Psathyrellaceae</taxon>
        <taxon>Coprinellus</taxon>
    </lineage>
</organism>
<name>A0A4Y7SNF0_COPMI</name>
<dbReference type="SUPFAM" id="SSF54928">
    <property type="entry name" value="RNA-binding domain, RBD"/>
    <property type="match status" value="1"/>
</dbReference>
<dbReference type="PROSITE" id="PS50102">
    <property type="entry name" value="RRM"/>
    <property type="match status" value="1"/>
</dbReference>
<reference evidence="4 5" key="1">
    <citation type="journal article" date="2019" name="Nat. Ecol. Evol.">
        <title>Megaphylogeny resolves global patterns of mushroom evolution.</title>
        <authorList>
            <person name="Varga T."/>
            <person name="Krizsan K."/>
            <person name="Foldi C."/>
            <person name="Dima B."/>
            <person name="Sanchez-Garcia M."/>
            <person name="Sanchez-Ramirez S."/>
            <person name="Szollosi G.J."/>
            <person name="Szarkandi J.G."/>
            <person name="Papp V."/>
            <person name="Albert L."/>
            <person name="Andreopoulos W."/>
            <person name="Angelini C."/>
            <person name="Antonin V."/>
            <person name="Barry K.W."/>
            <person name="Bougher N.L."/>
            <person name="Buchanan P."/>
            <person name="Buyck B."/>
            <person name="Bense V."/>
            <person name="Catcheside P."/>
            <person name="Chovatia M."/>
            <person name="Cooper J."/>
            <person name="Damon W."/>
            <person name="Desjardin D."/>
            <person name="Finy P."/>
            <person name="Geml J."/>
            <person name="Haridas S."/>
            <person name="Hughes K."/>
            <person name="Justo A."/>
            <person name="Karasinski D."/>
            <person name="Kautmanova I."/>
            <person name="Kiss B."/>
            <person name="Kocsube S."/>
            <person name="Kotiranta H."/>
            <person name="LaButti K.M."/>
            <person name="Lechner B.E."/>
            <person name="Liimatainen K."/>
            <person name="Lipzen A."/>
            <person name="Lukacs Z."/>
            <person name="Mihaltcheva S."/>
            <person name="Morgado L.N."/>
            <person name="Niskanen T."/>
            <person name="Noordeloos M.E."/>
            <person name="Ohm R.A."/>
            <person name="Ortiz-Santana B."/>
            <person name="Ovrebo C."/>
            <person name="Racz N."/>
            <person name="Riley R."/>
            <person name="Savchenko A."/>
            <person name="Shiryaev A."/>
            <person name="Soop K."/>
            <person name="Spirin V."/>
            <person name="Szebenyi C."/>
            <person name="Tomsovsky M."/>
            <person name="Tulloss R.E."/>
            <person name="Uehling J."/>
            <person name="Grigoriev I.V."/>
            <person name="Vagvolgyi C."/>
            <person name="Papp T."/>
            <person name="Martin F.M."/>
            <person name="Miettinen O."/>
            <person name="Hibbett D.S."/>
            <person name="Nagy L.G."/>
        </authorList>
    </citation>
    <scope>NUCLEOTIDE SEQUENCE [LARGE SCALE GENOMIC DNA]</scope>
    <source>
        <strain evidence="4 5">FP101781</strain>
    </source>
</reference>
<dbReference type="OrthoDB" id="6159137at2759"/>
<dbReference type="InterPro" id="IPR035979">
    <property type="entry name" value="RBD_domain_sf"/>
</dbReference>
<keyword evidence="1" id="KW-0694">RNA-binding</keyword>
<evidence type="ECO:0000259" key="3">
    <source>
        <dbReference type="PROSITE" id="PS50102"/>
    </source>
</evidence>
<gene>
    <name evidence="4" type="ORF">FA13DRAFT_1670196</name>
</gene>
<feature type="domain" description="RRM" evidence="3">
    <location>
        <begin position="94"/>
        <end position="172"/>
    </location>
</feature>
<evidence type="ECO:0000313" key="5">
    <source>
        <dbReference type="Proteomes" id="UP000298030"/>
    </source>
</evidence>
<accession>A0A4Y7SNF0</accession>
<dbReference type="STRING" id="71717.A0A4Y7SNF0"/>
<dbReference type="InterPro" id="IPR000504">
    <property type="entry name" value="RRM_dom"/>
</dbReference>
<evidence type="ECO:0000256" key="2">
    <source>
        <dbReference type="SAM" id="MobiDB-lite"/>
    </source>
</evidence>
<dbReference type="GO" id="GO:0003723">
    <property type="term" value="F:RNA binding"/>
    <property type="evidence" value="ECO:0007669"/>
    <property type="project" value="UniProtKB-UniRule"/>
</dbReference>
<feature type="region of interest" description="Disordered" evidence="2">
    <location>
        <begin position="48"/>
        <end position="88"/>
    </location>
</feature>
<protein>
    <recommendedName>
        <fullName evidence="3">RRM domain-containing protein</fullName>
    </recommendedName>
</protein>
<dbReference type="Proteomes" id="UP000298030">
    <property type="component" value="Unassembled WGS sequence"/>
</dbReference>
<proteinExistence type="predicted"/>
<evidence type="ECO:0000313" key="4">
    <source>
        <dbReference type="EMBL" id="TEB23386.1"/>
    </source>
</evidence>
<keyword evidence="5" id="KW-1185">Reference proteome</keyword>
<evidence type="ECO:0000256" key="1">
    <source>
        <dbReference type="PROSITE-ProRule" id="PRU00176"/>
    </source>
</evidence>
<dbReference type="AlphaFoldDB" id="A0A4Y7SNF0"/>
<dbReference type="Gene3D" id="3.30.70.330">
    <property type="match status" value="1"/>
</dbReference>
<feature type="compositionally biased region" description="Polar residues" evidence="2">
    <location>
        <begin position="75"/>
        <end position="88"/>
    </location>
</feature>
<comment type="caution">
    <text evidence="4">The sequence shown here is derived from an EMBL/GenBank/DDBJ whole genome shotgun (WGS) entry which is preliminary data.</text>
</comment>
<dbReference type="Pfam" id="PF00076">
    <property type="entry name" value="RRM_1"/>
    <property type="match status" value="1"/>
</dbReference>
<sequence length="289" mass="31148">MSSHEEARRALTALTRTQIKGHIIDVSWAVVQRSQGFLDGGDRALLLESRSPHPGPGNVDIGGFSSSGSDSGYSPATTDSAPQSGTSTPLQTTAALLITNLPAMLFSQIQDLHPLLCPFGRIDRIQTVQIPNAETISAVVQYGSPEAALEAKTALNGQRYDNMLLETHFVHPSFGESGSIDLRPAATLANDLDNWFPPRASRAPTPMTSFSSQRQGSALQLAGHDLYTYTPRDTGHSQREAFSEYADSHAPSSNYARCRAGPSRIRPGFQTNAFQGHFNGDNAYQNFSG</sequence>